<gene>
    <name evidence="6" type="ORF">S01H1_02273</name>
</gene>
<dbReference type="PANTHER" id="PTHR43306:SF1">
    <property type="entry name" value="7,8-DIHYDRO-6-HYDROXYMETHYLPTERIN DIMETHYLTRANSFERASE"/>
    <property type="match status" value="1"/>
</dbReference>
<dbReference type="GO" id="GO:0051536">
    <property type="term" value="F:iron-sulfur cluster binding"/>
    <property type="evidence" value="ECO:0007669"/>
    <property type="project" value="UniProtKB-KW"/>
</dbReference>
<evidence type="ECO:0000313" key="6">
    <source>
        <dbReference type="EMBL" id="GAF85407.1"/>
    </source>
</evidence>
<name>X0TB45_9ZZZZ</name>
<sequence>MNQIKETESLCPECLKVIPATIYEEGGKVYIAKTCPDHGEFSDLYWGDYDQYLRALEYEHFGTRLDNPRTEVKNGCPYDCGVCPEHKSSTVLGIIDVTNRCNLRCPICFSHSGAAGYLYEPTREQIRGMMENLLSNTPIWTPALQFSGGEPTVREDLPELVEMALDMGFVHIEVDSNGIKMAESVEYCRTLKVAGVSTVYLQFDGVTPEPYIVARGFNLLPIKERAIQNLREAGFRSIVLVPVLVKGVNDDQVGDIIRFAIENKDAIR</sequence>
<dbReference type="SFLD" id="SFLDS00029">
    <property type="entry name" value="Radical_SAM"/>
    <property type="match status" value="1"/>
</dbReference>
<dbReference type="SFLD" id="SFLDG01067">
    <property type="entry name" value="SPASM/twitch_domain_containing"/>
    <property type="match status" value="1"/>
</dbReference>
<keyword evidence="4" id="KW-0411">Iron-sulfur</keyword>
<dbReference type="EMBL" id="BARS01001076">
    <property type="protein sequence ID" value="GAF85407.1"/>
    <property type="molecule type" value="Genomic_DNA"/>
</dbReference>
<dbReference type="InterPro" id="IPR058240">
    <property type="entry name" value="rSAM_sf"/>
</dbReference>
<dbReference type="InterPro" id="IPR034474">
    <property type="entry name" value="Methyltransferase_Class_D"/>
</dbReference>
<evidence type="ECO:0000259" key="5">
    <source>
        <dbReference type="PROSITE" id="PS51918"/>
    </source>
</evidence>
<accession>X0TB45</accession>
<dbReference type="InterPro" id="IPR013785">
    <property type="entry name" value="Aldolase_TIM"/>
</dbReference>
<keyword evidence="2" id="KW-0479">Metal-binding</keyword>
<reference evidence="6" key="1">
    <citation type="journal article" date="2014" name="Front. Microbiol.">
        <title>High frequency of phylogenetically diverse reductive dehalogenase-homologous genes in deep subseafloor sedimentary metagenomes.</title>
        <authorList>
            <person name="Kawai M."/>
            <person name="Futagami T."/>
            <person name="Toyoda A."/>
            <person name="Takaki Y."/>
            <person name="Nishi S."/>
            <person name="Hori S."/>
            <person name="Arai W."/>
            <person name="Tsubouchi T."/>
            <person name="Morono Y."/>
            <person name="Uchiyama I."/>
            <person name="Ito T."/>
            <person name="Fujiyama A."/>
            <person name="Inagaki F."/>
            <person name="Takami H."/>
        </authorList>
    </citation>
    <scope>NUCLEOTIDE SEQUENCE</scope>
    <source>
        <strain evidence="6">Expedition CK06-06</strain>
    </source>
</reference>
<feature type="domain" description="Radical SAM core" evidence="5">
    <location>
        <begin position="85"/>
        <end position="268"/>
    </location>
</feature>
<dbReference type="GO" id="GO:0003824">
    <property type="term" value="F:catalytic activity"/>
    <property type="evidence" value="ECO:0007669"/>
    <property type="project" value="InterPro"/>
</dbReference>
<feature type="non-terminal residue" evidence="6">
    <location>
        <position position="268"/>
    </location>
</feature>
<dbReference type="SUPFAM" id="SSF102114">
    <property type="entry name" value="Radical SAM enzymes"/>
    <property type="match status" value="1"/>
</dbReference>
<dbReference type="InterPro" id="IPR007197">
    <property type="entry name" value="rSAM"/>
</dbReference>
<dbReference type="AlphaFoldDB" id="X0TB45"/>
<organism evidence="6">
    <name type="scientific">marine sediment metagenome</name>
    <dbReference type="NCBI Taxonomy" id="412755"/>
    <lineage>
        <taxon>unclassified sequences</taxon>
        <taxon>metagenomes</taxon>
        <taxon>ecological metagenomes</taxon>
    </lineage>
</organism>
<evidence type="ECO:0000256" key="1">
    <source>
        <dbReference type="ARBA" id="ARBA00022691"/>
    </source>
</evidence>
<dbReference type="InterPro" id="IPR056488">
    <property type="entry name" value="Zn_ribbon_HMPTM"/>
</dbReference>
<dbReference type="PANTHER" id="PTHR43306">
    <property type="entry name" value="7,8-DIHYDRO-6-HYDROXYMETHYLPTERIN DIMETHYLTRANSFERASE"/>
    <property type="match status" value="1"/>
</dbReference>
<dbReference type="Pfam" id="PF23545">
    <property type="entry name" value="Zn_ribbon_HMPTM"/>
    <property type="match status" value="1"/>
</dbReference>
<proteinExistence type="predicted"/>
<protein>
    <recommendedName>
        <fullName evidence="5">Radical SAM core domain-containing protein</fullName>
    </recommendedName>
</protein>
<evidence type="ECO:0000256" key="3">
    <source>
        <dbReference type="ARBA" id="ARBA00023004"/>
    </source>
</evidence>
<keyword evidence="3" id="KW-0408">Iron</keyword>
<evidence type="ECO:0000256" key="2">
    <source>
        <dbReference type="ARBA" id="ARBA00022723"/>
    </source>
</evidence>
<evidence type="ECO:0000256" key="4">
    <source>
        <dbReference type="ARBA" id="ARBA00023014"/>
    </source>
</evidence>
<keyword evidence="1" id="KW-0949">S-adenosyl-L-methionine</keyword>
<dbReference type="GO" id="GO:0046872">
    <property type="term" value="F:metal ion binding"/>
    <property type="evidence" value="ECO:0007669"/>
    <property type="project" value="UniProtKB-KW"/>
</dbReference>
<dbReference type="PROSITE" id="PS51918">
    <property type="entry name" value="RADICAL_SAM"/>
    <property type="match status" value="1"/>
</dbReference>
<dbReference type="Pfam" id="PF04055">
    <property type="entry name" value="Radical_SAM"/>
    <property type="match status" value="1"/>
</dbReference>
<comment type="caution">
    <text evidence="6">The sequence shown here is derived from an EMBL/GenBank/DDBJ whole genome shotgun (WGS) entry which is preliminary data.</text>
</comment>
<dbReference type="Gene3D" id="3.20.20.70">
    <property type="entry name" value="Aldolase class I"/>
    <property type="match status" value="1"/>
</dbReference>
<dbReference type="CDD" id="cd01335">
    <property type="entry name" value="Radical_SAM"/>
    <property type="match status" value="1"/>
</dbReference>